<organism evidence="3 4">
    <name type="scientific">Tenacibaculum finnmarkense genomovar ulcerans</name>
    <dbReference type="NCBI Taxonomy" id="2781388"/>
    <lineage>
        <taxon>Bacteria</taxon>
        <taxon>Pseudomonadati</taxon>
        <taxon>Bacteroidota</taxon>
        <taxon>Flavobacteriia</taxon>
        <taxon>Flavobacteriales</taxon>
        <taxon>Flavobacteriaceae</taxon>
        <taxon>Tenacibaculum</taxon>
        <taxon>Tenacibaculum finnmarkense</taxon>
    </lineage>
</organism>
<evidence type="ECO:0000313" key="3">
    <source>
        <dbReference type="EMBL" id="SOU88504.1"/>
    </source>
</evidence>
<evidence type="ECO:0000259" key="2">
    <source>
        <dbReference type="Pfam" id="PF03544"/>
    </source>
</evidence>
<accession>A0A2I2M9A5</accession>
<dbReference type="SUPFAM" id="SSF74653">
    <property type="entry name" value="TolA/TonB C-terminal domain"/>
    <property type="match status" value="1"/>
</dbReference>
<keyword evidence="1" id="KW-0812">Transmembrane</keyword>
<dbReference type="Pfam" id="PF03544">
    <property type="entry name" value="TonB_C"/>
    <property type="match status" value="1"/>
</dbReference>
<dbReference type="Proteomes" id="UP000490060">
    <property type="component" value="Unassembled WGS sequence"/>
</dbReference>
<gene>
    <name evidence="3" type="ORF">TNO010_200095</name>
</gene>
<dbReference type="Gene3D" id="3.30.1150.10">
    <property type="match status" value="1"/>
</dbReference>
<proteinExistence type="predicted"/>
<dbReference type="InterPro" id="IPR037682">
    <property type="entry name" value="TonB_C"/>
</dbReference>
<sequence length="237" mass="26848">MTYRSKWCHSSGVFTKELLVIIVFMKNFTLLIFLLAFQLNFSQNKKVCLSAQEDGLEDVNQISVKNKCNVSGFKRHLSIKRARKSRVTKKSYTKKSILSDKNSTSNTKNVTKIKEELASLASSIVASDKSISFTEVDQVPLFKSKQRNTDAFDDFNEKIIRHIDDNLKDVDGAEGIVAVSFIIDINGDVNAIKASCDSNSLILEQEAIRIISLLPRFAPGKHHEKKVNVFYNFQMEF</sequence>
<evidence type="ECO:0000256" key="1">
    <source>
        <dbReference type="SAM" id="Phobius"/>
    </source>
</evidence>
<keyword evidence="1" id="KW-1133">Transmembrane helix</keyword>
<keyword evidence="1" id="KW-0472">Membrane</keyword>
<dbReference type="EMBL" id="OENE01000013">
    <property type="protein sequence ID" value="SOU88504.1"/>
    <property type="molecule type" value="Genomic_DNA"/>
</dbReference>
<protein>
    <recommendedName>
        <fullName evidence="2">TonB C-terminal domain-containing protein</fullName>
    </recommendedName>
</protein>
<dbReference type="GO" id="GO:0055085">
    <property type="term" value="P:transmembrane transport"/>
    <property type="evidence" value="ECO:0007669"/>
    <property type="project" value="InterPro"/>
</dbReference>
<feature type="transmembrane region" description="Helical" evidence="1">
    <location>
        <begin position="18"/>
        <end position="37"/>
    </location>
</feature>
<evidence type="ECO:0000313" key="4">
    <source>
        <dbReference type="Proteomes" id="UP000490060"/>
    </source>
</evidence>
<dbReference type="AlphaFoldDB" id="A0A2I2M9A5"/>
<name>A0A2I2M9A5_9FLAO</name>
<reference evidence="3 4" key="1">
    <citation type="submission" date="2017-11" db="EMBL/GenBank/DDBJ databases">
        <authorList>
            <person name="Duchaud E."/>
        </authorList>
    </citation>
    <scope>NUCLEOTIDE SEQUENCE [LARGE SCALE GENOMIC DNA]</scope>
    <source>
        <strain evidence="3 4">TNO010</strain>
    </source>
</reference>
<feature type="domain" description="TonB C-terminal" evidence="2">
    <location>
        <begin position="172"/>
        <end position="237"/>
    </location>
</feature>